<reference evidence="9 10" key="1">
    <citation type="journal article" date="2013" name="Genome Biol. Evol.">
        <title>Comparison of metabolic capacities and inference of gene content evolution in mosquito-associated Spiroplasma diminutum and S. taiwanense.</title>
        <authorList>
            <person name="Lo W.S."/>
            <person name="Ku C."/>
            <person name="Chen L.L."/>
            <person name="Chang T.H."/>
            <person name="Kuo C.H."/>
        </authorList>
    </citation>
    <scope>NUCLEOTIDE SEQUENCE [LARGE SCALE GENOMIC DNA]</scope>
    <source>
        <strain evidence="9">CT-1</strain>
    </source>
</reference>
<gene>
    <name evidence="9" type="primary">oppD</name>
    <name evidence="9" type="ORF">STAIW_v1c08790</name>
</gene>
<evidence type="ECO:0000313" key="9">
    <source>
        <dbReference type="EMBL" id="AGR41465.1"/>
    </source>
</evidence>
<comment type="similarity">
    <text evidence="2">Belongs to the ABC transporter superfamily.</text>
</comment>
<keyword evidence="6 9" id="KW-0067">ATP-binding</keyword>
<name>S5MHV3_9MOLU</name>
<dbReference type="PANTHER" id="PTHR43297">
    <property type="entry name" value="OLIGOPEPTIDE TRANSPORT ATP-BINDING PROTEIN APPD"/>
    <property type="match status" value="1"/>
</dbReference>
<dbReference type="Proteomes" id="UP000014984">
    <property type="component" value="Chromosome"/>
</dbReference>
<dbReference type="SUPFAM" id="SSF52540">
    <property type="entry name" value="P-loop containing nucleoside triphosphate hydrolases"/>
    <property type="match status" value="2"/>
</dbReference>
<dbReference type="CDD" id="cd03257">
    <property type="entry name" value="ABC_NikE_OppD_transporters"/>
    <property type="match status" value="1"/>
</dbReference>
<evidence type="ECO:0000256" key="6">
    <source>
        <dbReference type="ARBA" id="ARBA00022840"/>
    </source>
</evidence>
<keyword evidence="4" id="KW-1003">Cell membrane</keyword>
<dbReference type="EMBL" id="CP005074">
    <property type="protein sequence ID" value="AGR41465.1"/>
    <property type="molecule type" value="Genomic_DNA"/>
</dbReference>
<keyword evidence="10" id="KW-1185">Reference proteome</keyword>
<dbReference type="InterPro" id="IPR003593">
    <property type="entry name" value="AAA+_ATPase"/>
</dbReference>
<evidence type="ECO:0000259" key="8">
    <source>
        <dbReference type="PROSITE" id="PS50893"/>
    </source>
</evidence>
<dbReference type="PATRIC" id="fig|1276220.3.peg.896"/>
<dbReference type="InterPro" id="IPR017871">
    <property type="entry name" value="ABC_transporter-like_CS"/>
</dbReference>
<evidence type="ECO:0000256" key="3">
    <source>
        <dbReference type="ARBA" id="ARBA00022448"/>
    </source>
</evidence>
<dbReference type="GO" id="GO:0015833">
    <property type="term" value="P:peptide transport"/>
    <property type="evidence" value="ECO:0007669"/>
    <property type="project" value="InterPro"/>
</dbReference>
<dbReference type="InterPro" id="IPR050388">
    <property type="entry name" value="ABC_Ni/Peptide_Import"/>
</dbReference>
<dbReference type="NCBIfam" id="TIGR01727">
    <property type="entry name" value="oligo_HPY"/>
    <property type="match status" value="1"/>
</dbReference>
<comment type="subcellular location">
    <subcellularLocation>
        <location evidence="1">Cell membrane</location>
        <topology evidence="1">Peripheral membrane protein</topology>
    </subcellularLocation>
</comment>
<evidence type="ECO:0000256" key="4">
    <source>
        <dbReference type="ARBA" id="ARBA00022475"/>
    </source>
</evidence>
<keyword evidence="5" id="KW-0547">Nucleotide-binding</keyword>
<evidence type="ECO:0000256" key="7">
    <source>
        <dbReference type="ARBA" id="ARBA00023136"/>
    </source>
</evidence>
<dbReference type="HOGENOM" id="CLU_000604_73_5_14"/>
<protein>
    <submittedName>
        <fullName evidence="9">Oligopeptide ABC transporter ATP-binding protein</fullName>
    </submittedName>
</protein>
<keyword evidence="3" id="KW-0813">Transport</keyword>
<dbReference type="KEGG" id="stai:STAIW_v1c08790"/>
<keyword evidence="7" id="KW-0472">Membrane</keyword>
<accession>S5MHV3</accession>
<dbReference type="GO" id="GO:0016887">
    <property type="term" value="F:ATP hydrolysis activity"/>
    <property type="evidence" value="ECO:0007669"/>
    <property type="project" value="InterPro"/>
</dbReference>
<dbReference type="RefSeq" id="WP_020834604.1">
    <property type="nucleotide sequence ID" value="NC_021846.1"/>
</dbReference>
<dbReference type="GO" id="GO:0005524">
    <property type="term" value="F:ATP binding"/>
    <property type="evidence" value="ECO:0007669"/>
    <property type="project" value="UniProtKB-KW"/>
</dbReference>
<dbReference type="Pfam" id="PF00005">
    <property type="entry name" value="ABC_tran"/>
    <property type="match status" value="2"/>
</dbReference>
<dbReference type="InterPro" id="IPR013563">
    <property type="entry name" value="Oligopep_ABC_C"/>
</dbReference>
<evidence type="ECO:0000256" key="5">
    <source>
        <dbReference type="ARBA" id="ARBA00022741"/>
    </source>
</evidence>
<organism evidence="9 10">
    <name type="scientific">Spiroplasma taiwanense CT-1</name>
    <dbReference type="NCBI Taxonomy" id="1276220"/>
    <lineage>
        <taxon>Bacteria</taxon>
        <taxon>Bacillati</taxon>
        <taxon>Mycoplasmatota</taxon>
        <taxon>Mollicutes</taxon>
        <taxon>Entomoplasmatales</taxon>
        <taxon>Spiroplasmataceae</taxon>
        <taxon>Spiroplasma</taxon>
    </lineage>
</organism>
<dbReference type="Pfam" id="PF08352">
    <property type="entry name" value="oligo_HPY"/>
    <property type="match status" value="1"/>
</dbReference>
<dbReference type="InterPro" id="IPR003439">
    <property type="entry name" value="ABC_transporter-like_ATP-bd"/>
</dbReference>
<evidence type="ECO:0000256" key="2">
    <source>
        <dbReference type="ARBA" id="ARBA00005417"/>
    </source>
</evidence>
<feature type="domain" description="ABC transporter" evidence="8">
    <location>
        <begin position="9"/>
        <end position="474"/>
    </location>
</feature>
<dbReference type="AlphaFoldDB" id="S5MHV3"/>
<dbReference type="PROSITE" id="PS00211">
    <property type="entry name" value="ABC_TRANSPORTER_1"/>
    <property type="match status" value="1"/>
</dbReference>
<sequence length="569" mass="66236">MESKKILVVNNVEVKFRVRSKLLTAIRGISFDLYEKEILAIVGESGSGKSVITKTFTGMLESNGWISEGSIIYIPNVDDKDFKSSIDVVNTQKQLIDKPTRKFILRNCKKKIRKMNSKINFINKSDLKEKLNDWDKMIIENEKTLKTLKEKNLFKNSWFINFKISKLEKNLKLIKYKNELKNEDFKNKELEKINTKINEEKSDYFKYKTLNIFERFTLNKITKIIKSKIKNNLEFTKQEDYFIEKYLVSKSDSVRFISQLKKIYFDLKKNVFEDKEHFLNIMQDWKKIKSFNFLNRRTSLKEVTKLRGKTIATIFQDPMTSLNPLLSVGFQISEVLRKHHKLSKREAKVEAIELLRKVGISEPEKRYKDIPGMYSGGMRQRVVIAIALACKPKILICDEPTTALDVTIQAQILQLIKDLQNEYNFSVVFITHDLGVVASIATRILVMYCGQIVEMGKTKEIFYDAKHPYTWALLLSLPQLGTKGENLYSIEGTPPSLFSKINGDAFAPRNKYALKIDYLYEPPIFKVSDTHLVKTWLLDERAPKLERPVALDNLHQFIKQQHGYGTENE</sequence>
<dbReference type="PROSITE" id="PS50893">
    <property type="entry name" value="ABC_TRANSPORTER_2"/>
    <property type="match status" value="1"/>
</dbReference>
<evidence type="ECO:0000256" key="1">
    <source>
        <dbReference type="ARBA" id="ARBA00004202"/>
    </source>
</evidence>
<dbReference type="SMART" id="SM00382">
    <property type="entry name" value="AAA"/>
    <property type="match status" value="1"/>
</dbReference>
<dbReference type="STRING" id="1276220.STAIW_v1c08790"/>
<dbReference type="OrthoDB" id="9779287at2"/>
<dbReference type="GO" id="GO:0005886">
    <property type="term" value="C:plasma membrane"/>
    <property type="evidence" value="ECO:0007669"/>
    <property type="project" value="UniProtKB-SubCell"/>
</dbReference>
<dbReference type="InterPro" id="IPR027417">
    <property type="entry name" value="P-loop_NTPase"/>
</dbReference>
<dbReference type="NCBIfam" id="NF043079">
    <property type="entry name" value="MMSYN1_0167"/>
    <property type="match status" value="1"/>
</dbReference>
<dbReference type="eggNOG" id="COG0444">
    <property type="taxonomic scope" value="Bacteria"/>
</dbReference>
<dbReference type="Gene3D" id="3.40.50.300">
    <property type="entry name" value="P-loop containing nucleotide triphosphate hydrolases"/>
    <property type="match status" value="2"/>
</dbReference>
<dbReference type="PANTHER" id="PTHR43297:SF2">
    <property type="entry name" value="DIPEPTIDE TRANSPORT ATP-BINDING PROTEIN DPPD"/>
    <property type="match status" value="1"/>
</dbReference>
<proteinExistence type="inferred from homology"/>
<evidence type="ECO:0000313" key="10">
    <source>
        <dbReference type="Proteomes" id="UP000014984"/>
    </source>
</evidence>